<dbReference type="AlphaFoldDB" id="A0A0A7RYL5"/>
<dbReference type="InterPro" id="IPR019734">
    <property type="entry name" value="TPR_rpt"/>
</dbReference>
<evidence type="ECO:0000256" key="1">
    <source>
        <dbReference type="PROSITE-ProRule" id="PRU00339"/>
    </source>
</evidence>
<dbReference type="RefSeq" id="WP_039103845.1">
    <property type="nucleotide sequence ID" value="NZ_CP009056.1"/>
</dbReference>
<protein>
    <submittedName>
        <fullName evidence="2">Uncharacterized protein</fullName>
    </submittedName>
</protein>
<dbReference type="STRING" id="1267021.FPB0191_00554"/>
<name>A0A0A7RYL5_FRIPE</name>
<dbReference type="Proteomes" id="UP000030901">
    <property type="component" value="Chromosome"/>
</dbReference>
<dbReference type="HOGENOM" id="CLU_123393_1_0_6"/>
<evidence type="ECO:0000313" key="3">
    <source>
        <dbReference type="Proteomes" id="UP000030901"/>
    </source>
</evidence>
<proteinExistence type="predicted"/>
<dbReference type="PROSITE" id="PS50005">
    <property type="entry name" value="TPR"/>
    <property type="match status" value="1"/>
</dbReference>
<dbReference type="EMBL" id="CP009056">
    <property type="protein sequence ID" value="AJA44385.1"/>
    <property type="molecule type" value="Genomic_DNA"/>
</dbReference>
<keyword evidence="1" id="KW-0802">TPR repeat</keyword>
<sequence>MKTLIDNKLEEEIISIVESGNIDRIKKDFSSALNKYNQAWKLIPEPKLDWEIARWISSCIYRVYFEMSDFSNAKNWAEISLQTSGSEIDTSRAINMGMVCYELGQYDESYKYFSEAYNLGQARAFKEIPKKYLDFYLNKKKIKNN</sequence>
<keyword evidence="3" id="KW-1185">Reference proteome</keyword>
<dbReference type="OrthoDB" id="1551390at2"/>
<dbReference type="Gene3D" id="1.25.40.10">
    <property type="entry name" value="Tetratricopeptide repeat domain"/>
    <property type="match status" value="1"/>
</dbReference>
<gene>
    <name evidence="2" type="ORF">FPB0191_00554</name>
</gene>
<evidence type="ECO:0000313" key="2">
    <source>
        <dbReference type="EMBL" id="AJA44385.1"/>
    </source>
</evidence>
<dbReference type="SUPFAM" id="SSF48452">
    <property type="entry name" value="TPR-like"/>
    <property type="match status" value="1"/>
</dbReference>
<dbReference type="InterPro" id="IPR011990">
    <property type="entry name" value="TPR-like_helical_dom_sf"/>
</dbReference>
<accession>A0A0A7RYL5</accession>
<dbReference type="KEGG" id="fpp:FPB0191_00554"/>
<organism evidence="2 3">
    <name type="scientific">Frischella perrara</name>
    <dbReference type="NCBI Taxonomy" id="1267021"/>
    <lineage>
        <taxon>Bacteria</taxon>
        <taxon>Pseudomonadati</taxon>
        <taxon>Pseudomonadota</taxon>
        <taxon>Gammaproteobacteria</taxon>
        <taxon>Orbales</taxon>
        <taxon>Orbaceae</taxon>
        <taxon>Frischella</taxon>
    </lineage>
</organism>
<reference evidence="2 3" key="1">
    <citation type="journal article" date="2014" name="Appl. Environ. Microbiol.">
        <title>Gut symbionts from distinct hosts exhibit genotoxic activity via divergent colibactin biosynthetic pathways.</title>
        <authorList>
            <person name="Engel P."/>
            <person name="Vizcaino M.I."/>
            <person name="Crawford J.M."/>
        </authorList>
    </citation>
    <scope>NUCLEOTIDE SEQUENCE [LARGE SCALE GENOMIC DNA]</scope>
    <source>
        <strain evidence="2 3">PEB0191</strain>
    </source>
</reference>
<feature type="repeat" description="TPR" evidence="1">
    <location>
        <begin position="90"/>
        <end position="123"/>
    </location>
</feature>